<dbReference type="Proteomes" id="UP000239462">
    <property type="component" value="Chromosome"/>
</dbReference>
<dbReference type="EMBL" id="JACDUO010000001">
    <property type="protein sequence ID" value="MBA2863045.1"/>
    <property type="molecule type" value="Genomic_DNA"/>
</dbReference>
<reference evidence="5" key="1">
    <citation type="journal article" date="2018" name="Genome Announc.">
        <title>Complete Genome Sequence of the Methanococcus maripaludis Type Strain JJ (DSM 2067), a Model for Selenoprotein Synthesis in Archaea.</title>
        <authorList>
            <person name="Poehlein A."/>
            <person name="Heym D."/>
            <person name="Quitzke V."/>
            <person name="Fersch J."/>
            <person name="Daniel R."/>
            <person name="Rother M."/>
        </authorList>
    </citation>
    <scope>NUCLEOTIDE SEQUENCE [LARGE SCALE GENOMIC DNA]</scope>
    <source>
        <strain evidence="5">DSM 2067</strain>
    </source>
</reference>
<feature type="transmembrane region" description="Helical" evidence="1">
    <location>
        <begin position="6"/>
        <end position="22"/>
    </location>
</feature>
<name>A0A2L1CCC0_METMI</name>
<reference evidence="4 7" key="3">
    <citation type="submission" date="2020-08" db="EMBL/GenBank/DDBJ databases">
        <title>Genomic Encyclopedia of Type Strains, Phase IV (KMG-V): Genome sequencing to study the core and pangenomes of soil and plant-associated prokaryotes.</title>
        <authorList>
            <person name="Whitman W."/>
        </authorList>
    </citation>
    <scope>NUCLEOTIDE SEQUENCE [LARGE SCALE GENOMIC DNA]</scope>
    <source>
        <strain evidence="3 6">C13</strain>
        <strain evidence="4 7">D1</strain>
    </source>
</reference>
<keyword evidence="1" id="KW-1133">Transmembrane helix</keyword>
<feature type="transmembrane region" description="Helical" evidence="1">
    <location>
        <begin position="57"/>
        <end position="78"/>
    </location>
</feature>
<evidence type="ECO:0000313" key="7">
    <source>
        <dbReference type="Proteomes" id="UP000590564"/>
    </source>
</evidence>
<keyword evidence="1" id="KW-0812">Transmembrane</keyword>
<accession>A0A2L1CCC0</accession>
<evidence type="ECO:0000256" key="1">
    <source>
        <dbReference type="SAM" id="Phobius"/>
    </source>
</evidence>
<protein>
    <submittedName>
        <fullName evidence="2">Uncharacterized protein</fullName>
    </submittedName>
</protein>
<feature type="transmembrane region" description="Helical" evidence="1">
    <location>
        <begin position="125"/>
        <end position="146"/>
    </location>
</feature>
<evidence type="ECO:0000313" key="4">
    <source>
        <dbReference type="EMBL" id="MBB6496950.1"/>
    </source>
</evidence>
<dbReference type="Proteomes" id="UP000567099">
    <property type="component" value="Unassembled WGS sequence"/>
</dbReference>
<dbReference type="EMBL" id="CP026606">
    <property type="protein sequence ID" value="AVB76536.1"/>
    <property type="molecule type" value="Genomic_DNA"/>
</dbReference>
<evidence type="ECO:0000313" key="6">
    <source>
        <dbReference type="Proteomes" id="UP000567099"/>
    </source>
</evidence>
<dbReference type="EMBL" id="JACHED010000001">
    <property type="protein sequence ID" value="MBB6496950.1"/>
    <property type="molecule type" value="Genomic_DNA"/>
</dbReference>
<dbReference type="RefSeq" id="WP_104838035.1">
    <property type="nucleotide sequence ID" value="NZ_JACDUO010000001.1"/>
</dbReference>
<dbReference type="Proteomes" id="UP000590564">
    <property type="component" value="Unassembled WGS sequence"/>
</dbReference>
<feature type="transmembrane region" description="Helical" evidence="1">
    <location>
        <begin position="179"/>
        <end position="197"/>
    </location>
</feature>
<evidence type="ECO:0000313" key="5">
    <source>
        <dbReference type="Proteomes" id="UP000239462"/>
    </source>
</evidence>
<feature type="transmembrane region" description="Helical" evidence="1">
    <location>
        <begin position="153"/>
        <end position="173"/>
    </location>
</feature>
<dbReference type="KEGG" id="mmad:MMJJ_11490"/>
<sequence length="213" mass="24715">MDYQILLLVLISGIIGYVFTKISKSMTGYYLILVLMCTINTYVLSEITLKTLSIHSIIPVIGFSIATMVVFEISRAYFDNSLSIDASSFQGLQEFGLEYYIAIILFYSALLFVFLLYIIPLGYLSMFYIAFIMLITSFALVGSSIVRYWAFELYIILYLTLMVGLILLNIIEIDYYPEILLPYLFILFYYLDMRSFIKKKASSRVSLKKRRLR</sequence>
<feature type="transmembrane region" description="Helical" evidence="1">
    <location>
        <begin position="99"/>
        <end position="119"/>
    </location>
</feature>
<feature type="transmembrane region" description="Helical" evidence="1">
    <location>
        <begin position="29"/>
        <end position="45"/>
    </location>
</feature>
<organism evidence="2 5">
    <name type="scientific">Methanococcus maripaludis</name>
    <name type="common">Methanococcus deltae</name>
    <dbReference type="NCBI Taxonomy" id="39152"/>
    <lineage>
        <taxon>Archaea</taxon>
        <taxon>Methanobacteriati</taxon>
        <taxon>Methanobacteriota</taxon>
        <taxon>Methanomada group</taxon>
        <taxon>Methanococci</taxon>
        <taxon>Methanococcales</taxon>
        <taxon>Methanococcaceae</taxon>
        <taxon>Methanococcus</taxon>
    </lineage>
</organism>
<evidence type="ECO:0000313" key="2">
    <source>
        <dbReference type="EMBL" id="AVB76536.1"/>
    </source>
</evidence>
<evidence type="ECO:0000313" key="3">
    <source>
        <dbReference type="EMBL" id="MBA2863045.1"/>
    </source>
</evidence>
<dbReference type="AlphaFoldDB" id="A0A2L1CCC0"/>
<gene>
    <name evidence="3" type="ORF">HNP94_000045</name>
    <name evidence="4" type="ORF">HNP96_000971</name>
    <name evidence="2" type="ORF">MMJJ_11490</name>
</gene>
<reference evidence="2" key="2">
    <citation type="submission" date="2018-02" db="EMBL/GenBank/DDBJ databases">
        <title>Complete genome sequence of the Methanococcus maripaludis type strain JJ (DSM 2067), a model for selenoprotein synthesis in Archaea.</title>
        <authorList>
            <person name="Poehlein A."/>
            <person name="Heym D."/>
            <person name="Quitzke V."/>
            <person name="Fersch J."/>
            <person name="Daniel R."/>
            <person name="Rother M."/>
        </authorList>
    </citation>
    <scope>NUCLEOTIDE SEQUENCE [LARGE SCALE GENOMIC DNA]</scope>
    <source>
        <strain evidence="2">DSM 2067</strain>
    </source>
</reference>
<keyword evidence="1" id="KW-0472">Membrane</keyword>
<proteinExistence type="predicted"/>